<organism evidence="1 2">
    <name type="scientific">Flintibacter faecis</name>
    <dbReference type="NCBI Taxonomy" id="2763047"/>
    <lineage>
        <taxon>Bacteria</taxon>
        <taxon>Bacillati</taxon>
        <taxon>Bacillota</taxon>
        <taxon>Clostridia</taxon>
        <taxon>Eubacteriales</taxon>
        <taxon>Flintibacter</taxon>
    </lineage>
</organism>
<comment type="caution">
    <text evidence="1">The sequence shown here is derived from an EMBL/GenBank/DDBJ whole genome shotgun (WGS) entry which is preliminary data.</text>
</comment>
<accession>A0A8J6MB85</accession>
<dbReference type="AlphaFoldDB" id="A0A8J6MB85"/>
<protein>
    <submittedName>
        <fullName evidence="1">Uncharacterized protein</fullName>
    </submittedName>
</protein>
<sequence>MVGVLLKDLKKSSKINGLQAAGKRFYPLNRPFPHLYFGDYIAQTIFPNHVLQNFVGSITPLLCTSVNFHRASLTDHHFGRCICCGGNAAKAAVHHAFPLELDFTATPHTLLKIADRFKPIIFKAVCANPCCHILIPPAQNAFGSLFFAEVKA</sequence>
<proteinExistence type="predicted"/>
<evidence type="ECO:0000313" key="2">
    <source>
        <dbReference type="Proteomes" id="UP000602260"/>
    </source>
</evidence>
<dbReference type="Proteomes" id="UP000602260">
    <property type="component" value="Unassembled WGS sequence"/>
</dbReference>
<dbReference type="RefSeq" id="WP_186878708.1">
    <property type="nucleotide sequence ID" value="NZ_JACOPN010000006.1"/>
</dbReference>
<keyword evidence="2" id="KW-1185">Reference proteome</keyword>
<evidence type="ECO:0000313" key="1">
    <source>
        <dbReference type="EMBL" id="MBC5717465.1"/>
    </source>
</evidence>
<dbReference type="EMBL" id="JACOPN010000006">
    <property type="protein sequence ID" value="MBC5717465.1"/>
    <property type="molecule type" value="Genomic_DNA"/>
</dbReference>
<name>A0A8J6MB85_9FIRM</name>
<gene>
    <name evidence="1" type="ORF">H8S55_09055</name>
</gene>
<reference evidence="1" key="1">
    <citation type="submission" date="2020-08" db="EMBL/GenBank/DDBJ databases">
        <title>Genome public.</title>
        <authorList>
            <person name="Liu C."/>
            <person name="Sun Q."/>
        </authorList>
    </citation>
    <scope>NUCLEOTIDE SEQUENCE</scope>
    <source>
        <strain evidence="1">BX5</strain>
    </source>
</reference>